<evidence type="ECO:0000313" key="3">
    <source>
        <dbReference type="Proteomes" id="UP001340816"/>
    </source>
</evidence>
<name>A0ABZ1H4V7_STRPH</name>
<dbReference type="Proteomes" id="UP001340816">
    <property type="component" value="Chromosome"/>
</dbReference>
<reference evidence="2 3" key="1">
    <citation type="submission" date="2022-10" db="EMBL/GenBank/DDBJ databases">
        <title>The complete genomes of actinobacterial strains from the NBC collection.</title>
        <authorList>
            <person name="Joergensen T.S."/>
            <person name="Alvarez Arevalo M."/>
            <person name="Sterndorff E.B."/>
            <person name="Faurdal D."/>
            <person name="Vuksanovic O."/>
            <person name="Mourched A.-S."/>
            <person name="Charusanti P."/>
            <person name="Shaw S."/>
            <person name="Blin K."/>
            <person name="Weber T."/>
        </authorList>
    </citation>
    <scope>NUCLEOTIDE SEQUENCE [LARGE SCALE GENOMIC DNA]</scope>
    <source>
        <strain evidence="2 3">NBC 01752</strain>
    </source>
</reference>
<gene>
    <name evidence="2" type="ORF">OHB35_10240</name>
</gene>
<dbReference type="RefSeq" id="WP_266753052.1">
    <property type="nucleotide sequence ID" value="NZ_CP108011.1"/>
</dbReference>
<keyword evidence="3" id="KW-1185">Reference proteome</keyword>
<accession>A0ABZ1H4V7</accession>
<sequence length="59" mass="6115">MSEHSGAPPAVDAYPEILLRLIDVSFRSVPGTTTAPLWRGRPGDVSGRSPGAPADRAAS</sequence>
<feature type="region of interest" description="Disordered" evidence="1">
    <location>
        <begin position="32"/>
        <end position="59"/>
    </location>
</feature>
<proteinExistence type="predicted"/>
<protein>
    <submittedName>
        <fullName evidence="2">Uncharacterized protein</fullName>
    </submittedName>
</protein>
<dbReference type="EMBL" id="CP109135">
    <property type="protein sequence ID" value="WSD13588.1"/>
    <property type="molecule type" value="Genomic_DNA"/>
</dbReference>
<evidence type="ECO:0000313" key="2">
    <source>
        <dbReference type="EMBL" id="WSD13588.1"/>
    </source>
</evidence>
<organism evidence="2 3">
    <name type="scientific">Streptomyces phaeochromogenes</name>
    <dbReference type="NCBI Taxonomy" id="1923"/>
    <lineage>
        <taxon>Bacteria</taxon>
        <taxon>Bacillati</taxon>
        <taxon>Actinomycetota</taxon>
        <taxon>Actinomycetes</taxon>
        <taxon>Kitasatosporales</taxon>
        <taxon>Streptomycetaceae</taxon>
        <taxon>Streptomyces</taxon>
        <taxon>Streptomyces phaeochromogenes group</taxon>
    </lineage>
</organism>
<evidence type="ECO:0000256" key="1">
    <source>
        <dbReference type="SAM" id="MobiDB-lite"/>
    </source>
</evidence>